<proteinExistence type="inferred from homology"/>
<dbReference type="EC" id="2.3.1.-" evidence="9"/>
<comment type="similarity">
    <text evidence="2 9">Belongs to the 2-oxoacid dehydrogenase family.</text>
</comment>
<protein>
    <recommendedName>
        <fullName evidence="9">Dihydrolipoamide acetyltransferase component of pyruvate dehydrogenase complex</fullName>
        <ecNumber evidence="9">2.3.1.-</ecNumber>
    </recommendedName>
</protein>
<comment type="caution">
    <text evidence="13">The sequence shown here is derived from an EMBL/GenBank/DDBJ whole genome shotgun (WGS) entry which is preliminary data.</text>
</comment>
<dbReference type="EMBL" id="JXII01000012">
    <property type="protein sequence ID" value="KIH69672.1"/>
    <property type="molecule type" value="Genomic_DNA"/>
</dbReference>
<dbReference type="RefSeq" id="WP_040107002.1">
    <property type="nucleotide sequence ID" value="NZ_CANLZD010000006.1"/>
</dbReference>
<dbReference type="CDD" id="cd06849">
    <property type="entry name" value="lipoyl_domain"/>
    <property type="match status" value="1"/>
</dbReference>
<evidence type="ECO:0000313" key="14">
    <source>
        <dbReference type="EMBL" id="MDB0579389.1"/>
    </source>
</evidence>
<dbReference type="Proteomes" id="UP000527860">
    <property type="component" value="Unassembled WGS sequence"/>
</dbReference>
<dbReference type="InterPro" id="IPR036625">
    <property type="entry name" value="E3-bd_dom_sf"/>
</dbReference>
<keyword evidence="6 9" id="KW-0012">Acyltransferase</keyword>
<dbReference type="InterPro" id="IPR004167">
    <property type="entry name" value="PSBD"/>
</dbReference>
<sequence>MAFEFKLPDIGEGIHEGEIVKWFIGEGDEIKEDDVLAEVQNDKAVVEIPSPVDGTIKKLHVEEGTVTTVGETIVTIDDGSEDSGEEEPEKEEKEDKEEDKKEEKKESSDKKEEKEEETKEESSEEETDDKDSGEEKSGGRVIAMPSVRKFARDNDVDITEVSGSGKNGRVLKEDVEAFMNGDQTSADSEEEAEASEAQEEQAEGKQEKQAAPEGEFPETREKMSGMRKAIAKAMVNSKQTSPHVTHLDEIEVQALWDHRKKFKGVAEEQGVKLTFLPYVVKALVSMLKKYPEFNTSIDNETFEVIQKHYYNVGIAADTERGLVVPVVKHADKKSMFEISDEINNLAVKARDGKLSGEEMKGGSMTISNLGSAGGQWFTPVINQPEVAILGIGRIEQKAIVRDGEIVAAPVLALSLSYDHRQIDGMTAQNALNHVKRLLNNPELLLMEG</sequence>
<dbReference type="InterPro" id="IPR050743">
    <property type="entry name" value="2-oxoacid_DH_E2_comp"/>
</dbReference>
<dbReference type="Gene3D" id="3.30.559.10">
    <property type="entry name" value="Chloramphenicol acetyltransferase-like domain"/>
    <property type="match status" value="1"/>
</dbReference>
<feature type="compositionally biased region" description="Acidic residues" evidence="10">
    <location>
        <begin position="78"/>
        <end position="89"/>
    </location>
</feature>
<keyword evidence="18" id="KW-1185">Reference proteome</keyword>
<name>A0A0C2E2J9_9STAP</name>
<dbReference type="PANTHER" id="PTHR43178">
    <property type="entry name" value="DIHYDROLIPOAMIDE ACETYLTRANSFERASE COMPONENT OF PYRUVATE DEHYDROGENASE COMPLEX"/>
    <property type="match status" value="1"/>
</dbReference>
<feature type="domain" description="Lipoyl-binding" evidence="11">
    <location>
        <begin position="2"/>
        <end position="77"/>
    </location>
</feature>
<reference evidence="13 16" key="1">
    <citation type="submission" date="2015-01" db="EMBL/GenBank/DDBJ databases">
        <title>Genome sequences of high lactate-tolerant strain Salinicoccus roseus W12 with industrial interest.</title>
        <authorList>
            <person name="Wang H."/>
            <person name="Yu B."/>
        </authorList>
    </citation>
    <scope>NUCLEOTIDE SEQUENCE [LARGE SCALE GENOMIC DNA]</scope>
    <source>
        <strain evidence="13 16">W12</strain>
    </source>
</reference>
<dbReference type="Gene3D" id="4.10.320.10">
    <property type="entry name" value="E3-binding domain"/>
    <property type="match status" value="1"/>
</dbReference>
<reference evidence="14" key="3">
    <citation type="submission" date="2020-04" db="EMBL/GenBank/DDBJ databases">
        <authorList>
            <person name="Tanveer F."/>
            <person name="Xie Y."/>
            <person name="Shinwari Z.K."/>
        </authorList>
    </citation>
    <scope>NUCLEOTIDE SEQUENCE</scope>
    <source>
        <strain evidence="14">MOSEL-ME25</strain>
    </source>
</reference>
<dbReference type="STRING" id="45670.SN16_12665"/>
<evidence type="ECO:0000256" key="10">
    <source>
        <dbReference type="SAM" id="MobiDB-lite"/>
    </source>
</evidence>
<dbReference type="InterPro" id="IPR023213">
    <property type="entry name" value="CAT-like_dom_sf"/>
</dbReference>
<feature type="region of interest" description="Disordered" evidence="10">
    <location>
        <begin position="183"/>
        <end position="225"/>
    </location>
</feature>
<comment type="subunit">
    <text evidence="3">Forms a 24-polypeptide structural core with octahedral symmetry.</text>
</comment>
<dbReference type="InterPro" id="IPR000089">
    <property type="entry name" value="Biotin_lipoyl"/>
</dbReference>
<dbReference type="Gene3D" id="2.40.50.100">
    <property type="match status" value="1"/>
</dbReference>
<evidence type="ECO:0000256" key="6">
    <source>
        <dbReference type="ARBA" id="ARBA00023315"/>
    </source>
</evidence>
<dbReference type="PROSITE" id="PS51826">
    <property type="entry name" value="PSBD"/>
    <property type="match status" value="1"/>
</dbReference>
<keyword evidence="4 9" id="KW-0808">Transferase</keyword>
<feature type="compositionally biased region" description="Acidic residues" evidence="10">
    <location>
        <begin position="187"/>
        <end position="201"/>
    </location>
</feature>
<dbReference type="PANTHER" id="PTHR43178:SF5">
    <property type="entry name" value="LIPOAMIDE ACYLTRANSFERASE COMPONENT OF BRANCHED-CHAIN ALPHA-KETO ACID DEHYDROGENASE COMPLEX, MITOCHONDRIAL"/>
    <property type="match status" value="1"/>
</dbReference>
<dbReference type="GO" id="GO:0005737">
    <property type="term" value="C:cytoplasm"/>
    <property type="evidence" value="ECO:0007669"/>
    <property type="project" value="TreeGrafter"/>
</dbReference>
<evidence type="ECO:0000313" key="13">
    <source>
        <dbReference type="EMBL" id="KIH69672.1"/>
    </source>
</evidence>
<reference evidence="15 17" key="2">
    <citation type="submission" date="2017-07" db="EMBL/GenBank/DDBJ databases">
        <title>Shotgun whole genome sequences of three halophilic bacterial isolates.</title>
        <authorList>
            <person name="Pozzo T."/>
            <person name="Higdon S.M."/>
            <person name="Quillaguaman J."/>
        </authorList>
    </citation>
    <scope>NUCLEOTIDE SEQUENCE [LARGE SCALE GENOMIC DNA]</scope>
    <source>
        <strain evidence="15 17">BU-1</strain>
    </source>
</reference>
<reference evidence="14" key="4">
    <citation type="submission" date="2022-12" db="EMBL/GenBank/DDBJ databases">
        <title>Genome analysis and biological profiling of marine Salinicoccus roseus MOSEL-ME25.</title>
        <authorList>
            <person name="Mirza F.T."/>
            <person name="Xie Y."/>
            <person name="Shinwari Z.K."/>
        </authorList>
    </citation>
    <scope>NUCLEOTIDE SEQUENCE</scope>
    <source>
        <strain evidence="14">MOSEL-ME25</strain>
    </source>
</reference>
<comment type="cofactor">
    <cofactor evidence="1 9">
        <name>(R)-lipoate</name>
        <dbReference type="ChEBI" id="CHEBI:83088"/>
    </cofactor>
</comment>
<dbReference type="InterPro" id="IPR011053">
    <property type="entry name" value="Single_hybrid_motif"/>
</dbReference>
<evidence type="ECO:0000259" key="12">
    <source>
        <dbReference type="PROSITE" id="PS51826"/>
    </source>
</evidence>
<dbReference type="InterPro" id="IPR003016">
    <property type="entry name" value="2-oxoA_DH_lipoyl-BS"/>
</dbReference>
<dbReference type="Pfam" id="PF00198">
    <property type="entry name" value="2-oxoacid_dh"/>
    <property type="match status" value="1"/>
</dbReference>
<comment type="catalytic activity">
    <reaction evidence="8">
        <text>N(6)-[(R)-dihydrolipoyl]-L-lysyl-[protein] + acetyl-CoA = N(6)-[(R)-S(8)-acetyldihydrolipoyl]-L-lysyl-[protein] + CoA</text>
        <dbReference type="Rhea" id="RHEA:17017"/>
        <dbReference type="Rhea" id="RHEA-COMP:10475"/>
        <dbReference type="Rhea" id="RHEA-COMP:10478"/>
        <dbReference type="ChEBI" id="CHEBI:57287"/>
        <dbReference type="ChEBI" id="CHEBI:57288"/>
        <dbReference type="ChEBI" id="CHEBI:83100"/>
        <dbReference type="ChEBI" id="CHEBI:83111"/>
        <dbReference type="EC" id="2.3.1.12"/>
    </reaction>
</comment>
<evidence type="ECO:0000256" key="2">
    <source>
        <dbReference type="ARBA" id="ARBA00007317"/>
    </source>
</evidence>
<organism evidence="13 16">
    <name type="scientific">Salinicoccus roseus</name>
    <dbReference type="NCBI Taxonomy" id="45670"/>
    <lineage>
        <taxon>Bacteria</taxon>
        <taxon>Bacillati</taxon>
        <taxon>Bacillota</taxon>
        <taxon>Bacilli</taxon>
        <taxon>Bacillales</taxon>
        <taxon>Staphylococcaceae</taxon>
        <taxon>Salinicoccus</taxon>
    </lineage>
</organism>
<dbReference type="AlphaFoldDB" id="A0A0C2E2J9"/>
<dbReference type="Pfam" id="PF00364">
    <property type="entry name" value="Biotin_lipoyl"/>
    <property type="match status" value="1"/>
</dbReference>
<dbReference type="SUPFAM" id="SSF51230">
    <property type="entry name" value="Single hybrid motif"/>
    <property type="match status" value="1"/>
</dbReference>
<dbReference type="FunFam" id="3.30.559.10:FF:000007">
    <property type="entry name" value="Dihydrolipoamide acetyltransferase component of pyruvate dehydrogenase complex"/>
    <property type="match status" value="1"/>
</dbReference>
<evidence type="ECO:0000256" key="5">
    <source>
        <dbReference type="ARBA" id="ARBA00022823"/>
    </source>
</evidence>
<dbReference type="EMBL" id="NPEZ01000001">
    <property type="protein sequence ID" value="OZT78490.1"/>
    <property type="molecule type" value="Genomic_DNA"/>
</dbReference>
<evidence type="ECO:0000313" key="17">
    <source>
        <dbReference type="Proteomes" id="UP000216682"/>
    </source>
</evidence>
<dbReference type="GeneID" id="77846394"/>
<evidence type="ECO:0000256" key="3">
    <source>
        <dbReference type="ARBA" id="ARBA00011484"/>
    </source>
</evidence>
<evidence type="ECO:0000256" key="9">
    <source>
        <dbReference type="RuleBase" id="RU003423"/>
    </source>
</evidence>
<dbReference type="InterPro" id="IPR001078">
    <property type="entry name" value="2-oxoacid_DH_actylTfrase"/>
</dbReference>
<gene>
    <name evidence="15" type="ORF">CFN03_04205</name>
    <name evidence="14" type="ORF">F7P68_0002405</name>
    <name evidence="13" type="ORF">SN16_12665</name>
</gene>
<keyword evidence="5 9" id="KW-0450">Lipoyl</keyword>
<evidence type="ECO:0000256" key="4">
    <source>
        <dbReference type="ARBA" id="ARBA00022679"/>
    </source>
</evidence>
<dbReference type="OrthoDB" id="9805770at2"/>
<dbReference type="Pfam" id="PF02817">
    <property type="entry name" value="E3_binding"/>
    <property type="match status" value="1"/>
</dbReference>
<evidence type="ECO:0000259" key="11">
    <source>
        <dbReference type="PROSITE" id="PS50968"/>
    </source>
</evidence>
<feature type="compositionally biased region" description="Low complexity" evidence="10">
    <location>
        <begin position="65"/>
        <end position="77"/>
    </location>
</feature>
<dbReference type="EMBL" id="JABEVU030000001">
    <property type="protein sequence ID" value="MDB0579389.1"/>
    <property type="molecule type" value="Genomic_DNA"/>
</dbReference>
<dbReference type="GO" id="GO:0031405">
    <property type="term" value="F:lipoic acid binding"/>
    <property type="evidence" value="ECO:0007669"/>
    <property type="project" value="TreeGrafter"/>
</dbReference>
<dbReference type="GO" id="GO:0004742">
    <property type="term" value="F:dihydrolipoyllysine-residue acetyltransferase activity"/>
    <property type="evidence" value="ECO:0007669"/>
    <property type="project" value="UniProtKB-EC"/>
</dbReference>
<evidence type="ECO:0000256" key="7">
    <source>
        <dbReference type="ARBA" id="ARBA00025211"/>
    </source>
</evidence>
<feature type="domain" description="Peripheral subunit-binding (PSBD)" evidence="12">
    <location>
        <begin position="142"/>
        <end position="179"/>
    </location>
</feature>
<comment type="function">
    <text evidence="7">The pyruvate dehydrogenase complex catalyzes the overall conversion of pyruvate to acetyl-CoA and CO(2). It contains multiple copies of three enzymatic components: pyruvate dehydrogenase (E1), dihydrolipoamide acetyltransferase (E2) and lipoamide dehydrogenase (E3).</text>
</comment>
<dbReference type="Proteomes" id="UP000216682">
    <property type="component" value="Unassembled WGS sequence"/>
</dbReference>
<feature type="compositionally biased region" description="Basic and acidic residues" evidence="10">
    <location>
        <begin position="90"/>
        <end position="121"/>
    </location>
</feature>
<dbReference type="SUPFAM" id="SSF52777">
    <property type="entry name" value="CoA-dependent acyltransferases"/>
    <property type="match status" value="1"/>
</dbReference>
<feature type="region of interest" description="Disordered" evidence="10">
    <location>
        <begin position="65"/>
        <end position="170"/>
    </location>
</feature>
<evidence type="ECO:0000256" key="1">
    <source>
        <dbReference type="ARBA" id="ARBA00001938"/>
    </source>
</evidence>
<evidence type="ECO:0000256" key="8">
    <source>
        <dbReference type="ARBA" id="ARBA00048370"/>
    </source>
</evidence>
<feature type="compositionally biased region" description="Acidic residues" evidence="10">
    <location>
        <begin position="122"/>
        <end position="132"/>
    </location>
</feature>
<accession>A0A0C2E2J9</accession>
<dbReference type="Proteomes" id="UP000031546">
    <property type="component" value="Unassembled WGS sequence"/>
</dbReference>
<evidence type="ECO:0000313" key="18">
    <source>
        <dbReference type="Proteomes" id="UP000527860"/>
    </source>
</evidence>
<evidence type="ECO:0000313" key="15">
    <source>
        <dbReference type="EMBL" id="OZT78490.1"/>
    </source>
</evidence>
<dbReference type="SUPFAM" id="SSF47005">
    <property type="entry name" value="Peripheral subunit-binding domain of 2-oxo acid dehydrogenase complex"/>
    <property type="match status" value="1"/>
</dbReference>
<dbReference type="PROSITE" id="PS50968">
    <property type="entry name" value="BIOTINYL_LIPOYL"/>
    <property type="match status" value="1"/>
</dbReference>
<evidence type="ECO:0000313" key="16">
    <source>
        <dbReference type="Proteomes" id="UP000031546"/>
    </source>
</evidence>
<dbReference type="PROSITE" id="PS00189">
    <property type="entry name" value="LIPOYL"/>
    <property type="match status" value="1"/>
</dbReference>